<reference evidence="7 8" key="1">
    <citation type="submission" date="2018-02" db="EMBL/GenBank/DDBJ databases">
        <title>The genomes of Aspergillus section Nigri reveals drivers in fungal speciation.</title>
        <authorList>
            <consortium name="DOE Joint Genome Institute"/>
            <person name="Vesth T.C."/>
            <person name="Nybo J."/>
            <person name="Theobald S."/>
            <person name="Brandl J."/>
            <person name="Frisvad J.C."/>
            <person name="Nielsen K.F."/>
            <person name="Lyhne E.K."/>
            <person name="Kogle M.E."/>
            <person name="Kuo A."/>
            <person name="Riley R."/>
            <person name="Clum A."/>
            <person name="Nolan M."/>
            <person name="Lipzen A."/>
            <person name="Salamov A."/>
            <person name="Henrissat B."/>
            <person name="Wiebenga A."/>
            <person name="De vries R.P."/>
            <person name="Grigoriev I.V."/>
            <person name="Mortensen U.H."/>
            <person name="Andersen M.R."/>
            <person name="Baker S.E."/>
        </authorList>
    </citation>
    <scope>NUCLEOTIDE SEQUENCE [LARGE SCALE GENOMIC DNA]</scope>
    <source>
        <strain evidence="7 8">CBS 112811</strain>
    </source>
</reference>
<dbReference type="SUPFAM" id="SSF53335">
    <property type="entry name" value="S-adenosyl-L-methionine-dependent methyltransferases"/>
    <property type="match status" value="1"/>
</dbReference>
<sequence length="413" mass="46299">MAATDPEILLASLEELKCQPPTDEKTRSRLSQALHHALMAIERPLDTVRRISFAPLQLTMTKVAMDLNLFELLASDGRPKSLGELVELTGAQSLLLRRILRYLSGYDLVHEPKVDCFEASPATQVLALPGFRAGINHHFEIQLPAWQTLPSFLAANEYCSPSDSSRTAFQQAHGTELTAFAWAMDKPHIFKEFSLWMTAQRHGQPTWMDVFPLGRLKCGRDNHTNTQYSEADVDGEEHVAPFFVDIGGGMGHQCLALVNRLGPELGTRRRIILEDVPAVLSHAISHPRIDRLVHDFWGPQPIRGASFYYMRNVLHDYPDDKCVQLLRLQSEAMAPDGSSSLLIDEMVFPEIGAGPRAVEMDLAMMACLAARERTKDEWEKLFRAARLSLVETFTYASDMSQSIMVVKRLDSTG</sequence>
<dbReference type="RefSeq" id="XP_025512254.1">
    <property type="nucleotide sequence ID" value="XM_025663002.1"/>
</dbReference>
<keyword evidence="3" id="KW-0949">S-adenosyl-L-methionine</keyword>
<dbReference type="SUPFAM" id="SSF46785">
    <property type="entry name" value="Winged helix' DNA-binding domain"/>
    <property type="match status" value="1"/>
</dbReference>
<evidence type="ECO:0000259" key="5">
    <source>
        <dbReference type="Pfam" id="PF00891"/>
    </source>
</evidence>
<dbReference type="InterPro" id="IPR001077">
    <property type="entry name" value="COMT_C"/>
</dbReference>
<dbReference type="Proteomes" id="UP000249526">
    <property type="component" value="Unassembled WGS sequence"/>
</dbReference>
<keyword evidence="8" id="KW-1185">Reference proteome</keyword>
<evidence type="ECO:0000256" key="3">
    <source>
        <dbReference type="ARBA" id="ARBA00022691"/>
    </source>
</evidence>
<dbReference type="Pfam" id="PF00891">
    <property type="entry name" value="Methyltransf_2"/>
    <property type="match status" value="1"/>
</dbReference>
<evidence type="ECO:0000313" key="7">
    <source>
        <dbReference type="EMBL" id="RAH54332.1"/>
    </source>
</evidence>
<dbReference type="PROSITE" id="PS51683">
    <property type="entry name" value="SAM_OMT_II"/>
    <property type="match status" value="1"/>
</dbReference>
<dbReference type="Gene3D" id="3.40.50.150">
    <property type="entry name" value="Vaccinia Virus protein VP39"/>
    <property type="match status" value="1"/>
</dbReference>
<dbReference type="GO" id="GO:0032259">
    <property type="term" value="P:methylation"/>
    <property type="evidence" value="ECO:0007669"/>
    <property type="project" value="UniProtKB-KW"/>
</dbReference>
<evidence type="ECO:0000256" key="2">
    <source>
        <dbReference type="ARBA" id="ARBA00022679"/>
    </source>
</evidence>
<dbReference type="AlphaFoldDB" id="A0A8G1QVI1"/>
<dbReference type="PANTHER" id="PTHR43712">
    <property type="entry name" value="PUTATIVE (AFU_ORTHOLOGUE AFUA_4G14580)-RELATED"/>
    <property type="match status" value="1"/>
</dbReference>
<dbReference type="InterPro" id="IPR016461">
    <property type="entry name" value="COMT-like"/>
</dbReference>
<dbReference type="InterPro" id="IPR012967">
    <property type="entry name" value="COMT_dimerisation"/>
</dbReference>
<accession>A0A8G1QVI1</accession>
<keyword evidence="1 7" id="KW-0489">Methyltransferase</keyword>
<evidence type="ECO:0000313" key="8">
    <source>
        <dbReference type="Proteomes" id="UP000249526"/>
    </source>
</evidence>
<feature type="domain" description="O-methyltransferase C-terminal" evidence="5">
    <location>
        <begin position="242"/>
        <end position="385"/>
    </location>
</feature>
<dbReference type="PANTHER" id="PTHR43712:SF2">
    <property type="entry name" value="O-METHYLTRANSFERASE CICE"/>
    <property type="match status" value="1"/>
</dbReference>
<dbReference type="GO" id="GO:0046983">
    <property type="term" value="F:protein dimerization activity"/>
    <property type="evidence" value="ECO:0007669"/>
    <property type="project" value="InterPro"/>
</dbReference>
<evidence type="ECO:0000256" key="1">
    <source>
        <dbReference type="ARBA" id="ARBA00022603"/>
    </source>
</evidence>
<dbReference type="EMBL" id="KZ825072">
    <property type="protein sequence ID" value="RAH54332.1"/>
    <property type="molecule type" value="Genomic_DNA"/>
</dbReference>
<organism evidence="7 8">
    <name type="scientific">Aspergillus piperis CBS 112811</name>
    <dbReference type="NCBI Taxonomy" id="1448313"/>
    <lineage>
        <taxon>Eukaryota</taxon>
        <taxon>Fungi</taxon>
        <taxon>Dikarya</taxon>
        <taxon>Ascomycota</taxon>
        <taxon>Pezizomycotina</taxon>
        <taxon>Eurotiomycetes</taxon>
        <taxon>Eurotiomycetidae</taxon>
        <taxon>Eurotiales</taxon>
        <taxon>Aspergillaceae</taxon>
        <taxon>Aspergillus</taxon>
        <taxon>Aspergillus subgen. Circumdati</taxon>
    </lineage>
</organism>
<dbReference type="Gene3D" id="1.10.10.10">
    <property type="entry name" value="Winged helix-like DNA-binding domain superfamily/Winged helix DNA-binding domain"/>
    <property type="match status" value="1"/>
</dbReference>
<dbReference type="PIRSF" id="PIRSF005739">
    <property type="entry name" value="O-mtase"/>
    <property type="match status" value="1"/>
</dbReference>
<feature type="domain" description="O-methyltransferase dimerisation" evidence="6">
    <location>
        <begin position="62"/>
        <end position="115"/>
    </location>
</feature>
<feature type="active site" description="Proton acceptor" evidence="4">
    <location>
        <position position="315"/>
    </location>
</feature>
<dbReference type="GO" id="GO:0008171">
    <property type="term" value="F:O-methyltransferase activity"/>
    <property type="evidence" value="ECO:0007669"/>
    <property type="project" value="InterPro"/>
</dbReference>
<dbReference type="InterPro" id="IPR029063">
    <property type="entry name" value="SAM-dependent_MTases_sf"/>
</dbReference>
<dbReference type="Pfam" id="PF08100">
    <property type="entry name" value="Dimerisation"/>
    <property type="match status" value="1"/>
</dbReference>
<gene>
    <name evidence="7" type="ORF">BO85DRAFT_480322</name>
</gene>
<name>A0A8G1QVI1_9EURO</name>
<dbReference type="InterPro" id="IPR036388">
    <property type="entry name" value="WH-like_DNA-bd_sf"/>
</dbReference>
<keyword evidence="2 7" id="KW-0808">Transferase</keyword>
<dbReference type="GO" id="GO:0044550">
    <property type="term" value="P:secondary metabolite biosynthetic process"/>
    <property type="evidence" value="ECO:0007669"/>
    <property type="project" value="UniProtKB-ARBA"/>
</dbReference>
<evidence type="ECO:0000259" key="6">
    <source>
        <dbReference type="Pfam" id="PF08100"/>
    </source>
</evidence>
<protein>
    <submittedName>
        <fullName evidence="7">S-adenosyl-L-methionine-dependent methyltransferase</fullName>
    </submittedName>
</protein>
<evidence type="ECO:0000256" key="4">
    <source>
        <dbReference type="PIRSR" id="PIRSR005739-1"/>
    </source>
</evidence>
<proteinExistence type="predicted"/>
<dbReference type="InterPro" id="IPR036390">
    <property type="entry name" value="WH_DNA-bd_sf"/>
</dbReference>
<dbReference type="GeneID" id="37166404"/>